<dbReference type="GO" id="GO:0003700">
    <property type="term" value="F:DNA-binding transcription factor activity"/>
    <property type="evidence" value="ECO:0007669"/>
    <property type="project" value="InterPro"/>
</dbReference>
<dbReference type="InterPro" id="IPR036390">
    <property type="entry name" value="WH_DNA-bd_sf"/>
</dbReference>
<accession>A0A6I4VL86</accession>
<dbReference type="Pfam" id="PF12802">
    <property type="entry name" value="MarR_2"/>
    <property type="match status" value="1"/>
</dbReference>
<dbReference type="PANTHER" id="PTHR33164">
    <property type="entry name" value="TRANSCRIPTIONAL REGULATOR, MARR FAMILY"/>
    <property type="match status" value="1"/>
</dbReference>
<evidence type="ECO:0000256" key="1">
    <source>
        <dbReference type="ARBA" id="ARBA00023125"/>
    </source>
</evidence>
<keyword evidence="1" id="KW-0238">DNA-binding</keyword>
<evidence type="ECO:0000313" key="4">
    <source>
        <dbReference type="Proteomes" id="UP000430692"/>
    </source>
</evidence>
<keyword evidence="4" id="KW-1185">Reference proteome</keyword>
<sequence length="147" mass="17157">MDKKHFPYKFVDFLISVHQITDKITKDVKPEGLTPVQFKILEYVAANSPTTLSQLSDCLHMPLPNTSRELKKLEEKKLCKKESGVEDRRKQYICLSENGEALMQEIFKKVESKFLDRLKDDSQKDLEEIDNALKLLYTKVFYSNHTT</sequence>
<comment type="caution">
    <text evidence="3">The sequence shown here is derived from an EMBL/GenBank/DDBJ whole genome shotgun (WGS) entry which is preliminary data.</text>
</comment>
<dbReference type="SMART" id="SM00347">
    <property type="entry name" value="HTH_MARR"/>
    <property type="match status" value="1"/>
</dbReference>
<dbReference type="Proteomes" id="UP000430692">
    <property type="component" value="Unassembled WGS sequence"/>
</dbReference>
<evidence type="ECO:0000259" key="2">
    <source>
        <dbReference type="PROSITE" id="PS50995"/>
    </source>
</evidence>
<dbReference type="InterPro" id="IPR036388">
    <property type="entry name" value="WH-like_DNA-bd_sf"/>
</dbReference>
<organism evidence="3 4">
    <name type="scientific">Shimazuella alba</name>
    <dbReference type="NCBI Taxonomy" id="2690964"/>
    <lineage>
        <taxon>Bacteria</taxon>
        <taxon>Bacillati</taxon>
        <taxon>Bacillota</taxon>
        <taxon>Bacilli</taxon>
        <taxon>Bacillales</taxon>
        <taxon>Thermoactinomycetaceae</taxon>
        <taxon>Shimazuella</taxon>
    </lineage>
</organism>
<reference evidence="3 4" key="1">
    <citation type="submission" date="2019-12" db="EMBL/GenBank/DDBJ databases">
        <title>Whole-genome analyses of novel actinobacteria.</title>
        <authorList>
            <person name="Sahin N."/>
            <person name="Saygin H."/>
        </authorList>
    </citation>
    <scope>NUCLEOTIDE SEQUENCE [LARGE SCALE GENOMIC DNA]</scope>
    <source>
        <strain evidence="3 4">KC615</strain>
    </source>
</reference>
<dbReference type="PANTHER" id="PTHR33164:SF101">
    <property type="entry name" value="TRANSCRIPTIONAL REPRESSOR MPRA"/>
    <property type="match status" value="1"/>
</dbReference>
<dbReference type="SUPFAM" id="SSF46785">
    <property type="entry name" value="Winged helix' DNA-binding domain"/>
    <property type="match status" value="1"/>
</dbReference>
<dbReference type="InterPro" id="IPR000835">
    <property type="entry name" value="HTH_MarR-typ"/>
</dbReference>
<dbReference type="AlphaFoldDB" id="A0A6I4VL86"/>
<dbReference type="PROSITE" id="PS50995">
    <property type="entry name" value="HTH_MARR_2"/>
    <property type="match status" value="1"/>
</dbReference>
<dbReference type="InterPro" id="IPR039422">
    <property type="entry name" value="MarR/SlyA-like"/>
</dbReference>
<dbReference type="GO" id="GO:0006950">
    <property type="term" value="P:response to stress"/>
    <property type="evidence" value="ECO:0007669"/>
    <property type="project" value="TreeGrafter"/>
</dbReference>
<gene>
    <name evidence="3" type="ORF">GSM42_00945</name>
</gene>
<protein>
    <submittedName>
        <fullName evidence="3">MarR family transcriptional regulator</fullName>
    </submittedName>
</protein>
<feature type="domain" description="HTH marR-type" evidence="2">
    <location>
        <begin position="1"/>
        <end position="138"/>
    </location>
</feature>
<dbReference type="GO" id="GO:0003677">
    <property type="term" value="F:DNA binding"/>
    <property type="evidence" value="ECO:0007669"/>
    <property type="project" value="UniProtKB-KW"/>
</dbReference>
<proteinExistence type="predicted"/>
<dbReference type="EMBL" id="WUUL01000001">
    <property type="protein sequence ID" value="MXQ52339.1"/>
    <property type="molecule type" value="Genomic_DNA"/>
</dbReference>
<name>A0A6I4VL86_9BACL</name>
<evidence type="ECO:0000313" key="3">
    <source>
        <dbReference type="EMBL" id="MXQ52339.1"/>
    </source>
</evidence>
<dbReference type="Gene3D" id="1.10.10.10">
    <property type="entry name" value="Winged helix-like DNA-binding domain superfamily/Winged helix DNA-binding domain"/>
    <property type="match status" value="1"/>
</dbReference>
<dbReference type="RefSeq" id="WP_160799373.1">
    <property type="nucleotide sequence ID" value="NZ_WUUL01000001.1"/>
</dbReference>